<dbReference type="InterPro" id="IPR000634">
    <property type="entry name" value="Ser/Thr_deHydtase_PyrdxlP-BS"/>
</dbReference>
<evidence type="ECO:0000313" key="12">
    <source>
        <dbReference type="EMBL" id="MDH8679065.1"/>
    </source>
</evidence>
<dbReference type="InterPro" id="IPR050147">
    <property type="entry name" value="Ser/Thr_Dehydratase"/>
</dbReference>
<dbReference type="InterPro" id="IPR044561">
    <property type="entry name" value="ACT_ThrD-II-like"/>
</dbReference>
<evidence type="ECO:0000256" key="3">
    <source>
        <dbReference type="ARBA" id="ARBA00004958"/>
    </source>
</evidence>
<dbReference type="PROSITE" id="PS51671">
    <property type="entry name" value="ACT"/>
    <property type="match status" value="1"/>
</dbReference>
<dbReference type="InterPro" id="IPR002912">
    <property type="entry name" value="ACT_dom"/>
</dbReference>
<evidence type="ECO:0000256" key="9">
    <source>
        <dbReference type="ARBA" id="ARBA00022898"/>
    </source>
</evidence>
<dbReference type="Gene3D" id="3.40.50.1100">
    <property type="match status" value="2"/>
</dbReference>
<dbReference type="PROSITE" id="PS00165">
    <property type="entry name" value="DEHYDRATASE_SER_THR"/>
    <property type="match status" value="1"/>
</dbReference>
<dbReference type="NCBIfam" id="TIGR01127">
    <property type="entry name" value="ilvA_1Cterm"/>
    <property type="match status" value="1"/>
</dbReference>
<dbReference type="PANTHER" id="PTHR48078:SF6">
    <property type="entry name" value="L-THREONINE DEHYDRATASE CATABOLIC TDCB"/>
    <property type="match status" value="1"/>
</dbReference>
<evidence type="ECO:0000256" key="4">
    <source>
        <dbReference type="ARBA" id="ARBA00010869"/>
    </source>
</evidence>
<evidence type="ECO:0000256" key="5">
    <source>
        <dbReference type="ARBA" id="ARBA00011447"/>
    </source>
</evidence>
<comment type="subunit">
    <text evidence="5">In the native structure, TdcB is in a dimeric form, whereas in the TdcB-AMP complex, it exists in a tetrameric form (dimer of dimers).</text>
</comment>
<dbReference type="Pfam" id="PF00291">
    <property type="entry name" value="PALP"/>
    <property type="match status" value="1"/>
</dbReference>
<comment type="catalytic activity">
    <reaction evidence="1">
        <text>L-threonine = 2-oxobutanoate + NH4(+)</text>
        <dbReference type="Rhea" id="RHEA:22108"/>
        <dbReference type="ChEBI" id="CHEBI:16763"/>
        <dbReference type="ChEBI" id="CHEBI:28938"/>
        <dbReference type="ChEBI" id="CHEBI:57926"/>
        <dbReference type="EC" id="4.3.1.19"/>
    </reaction>
</comment>
<protein>
    <recommendedName>
        <fullName evidence="7">L-threonine dehydratase catabolic TdcB</fullName>
        <ecNumber evidence="6">4.3.1.19</ecNumber>
    </recommendedName>
</protein>
<dbReference type="InterPro" id="IPR001926">
    <property type="entry name" value="TrpB-like_PALP"/>
</dbReference>
<proteinExistence type="inferred from homology"/>
<reference evidence="12 13" key="1">
    <citation type="submission" date="2023-04" db="EMBL/GenBank/DDBJ databases">
        <title>Fusibacter bizertensis strain WBS, isolated from littoral bottom sediments of the Arctic seas - biochemical and genomic analysis.</title>
        <authorList>
            <person name="Brioukhanov A.L."/>
        </authorList>
    </citation>
    <scope>NUCLEOTIDE SEQUENCE [LARGE SCALE GENOMIC DNA]</scope>
    <source>
        <strain evidence="12 13">WBS</strain>
    </source>
</reference>
<dbReference type="GO" id="GO:0004794">
    <property type="term" value="F:threonine deaminase activity"/>
    <property type="evidence" value="ECO:0007669"/>
    <property type="project" value="UniProtKB-EC"/>
</dbReference>
<evidence type="ECO:0000256" key="2">
    <source>
        <dbReference type="ARBA" id="ARBA00001933"/>
    </source>
</evidence>
<dbReference type="CDD" id="cd04886">
    <property type="entry name" value="ACT_ThrD-II-like"/>
    <property type="match status" value="1"/>
</dbReference>
<evidence type="ECO:0000259" key="11">
    <source>
        <dbReference type="PROSITE" id="PS51671"/>
    </source>
</evidence>
<comment type="similarity">
    <text evidence="4">Belongs to the serine/threonine dehydratase family.</text>
</comment>
<comment type="pathway">
    <text evidence="3">Amino-acid degradation; L-threonine degradation via propanoate pathway; propanoate from L-threonine: step 1/4.</text>
</comment>
<dbReference type="CDD" id="cd01562">
    <property type="entry name" value="Thr-dehyd"/>
    <property type="match status" value="1"/>
</dbReference>
<sequence>MSPSDGKSSRLDSKIEDQIAKLIDEIPRASDVLKGVIKETPLIYSSFFSEEGGNQVYIKPENLQRTGAFKIRGAYYKMSKLSEEERHFGVVTASAGNHAQGVALAASEMGISATVVMPSATPLIKVNATKAYGAEVILFGDNFDEAYQYAKQINTQTGRVFIHPFEDFDVMTGQGTIGAEIMSELPGADIVLVPVGGGGLIGGIAAYVKTHYPRCKVIGVEPEGAASMKLAFNNSSSCKLDAVHTIADGVAVKRVGDANYKLAKRYVDEIITVSDYDIMDTFLMLLEKHKIVAENAGVLSLAGLKKLNVTDQQVVCVVSGGNIDVVTVSAMINKGLTRRGRIFCFSVDLPDTPGQLVNIAQLLSEHKANVIKLDHNQFMNFDRFSHVQLQVTVETNGHDHIREIVGGLNLIGYTVKQVY</sequence>
<dbReference type="InterPro" id="IPR005789">
    <property type="entry name" value="Thr_deHydtase_catblc"/>
</dbReference>
<keyword evidence="8" id="KW-0021">Allosteric enzyme</keyword>
<accession>A0ABT6NF64</accession>
<name>A0ABT6NF64_9FIRM</name>
<comment type="cofactor">
    <cofactor evidence="2">
        <name>pyridoxal 5'-phosphate</name>
        <dbReference type="ChEBI" id="CHEBI:597326"/>
    </cofactor>
</comment>
<dbReference type="InterPro" id="IPR036052">
    <property type="entry name" value="TrpB-like_PALP_sf"/>
</dbReference>
<evidence type="ECO:0000313" key="13">
    <source>
        <dbReference type="Proteomes" id="UP001158045"/>
    </source>
</evidence>
<dbReference type="SUPFAM" id="SSF53686">
    <property type="entry name" value="Tryptophan synthase beta subunit-like PLP-dependent enzymes"/>
    <property type="match status" value="1"/>
</dbReference>
<evidence type="ECO:0000256" key="7">
    <source>
        <dbReference type="ARBA" id="ARBA00022248"/>
    </source>
</evidence>
<keyword evidence="9" id="KW-0663">Pyridoxal phosphate</keyword>
<evidence type="ECO:0000256" key="6">
    <source>
        <dbReference type="ARBA" id="ARBA00012096"/>
    </source>
</evidence>
<evidence type="ECO:0000256" key="1">
    <source>
        <dbReference type="ARBA" id="ARBA00001274"/>
    </source>
</evidence>
<dbReference type="EMBL" id="JARYZI010000009">
    <property type="protein sequence ID" value="MDH8679065.1"/>
    <property type="molecule type" value="Genomic_DNA"/>
</dbReference>
<gene>
    <name evidence="12" type="primary">ilvA</name>
    <name evidence="12" type="ORF">QE109_12970</name>
</gene>
<evidence type="ECO:0000256" key="8">
    <source>
        <dbReference type="ARBA" id="ARBA00022533"/>
    </source>
</evidence>
<evidence type="ECO:0000256" key="10">
    <source>
        <dbReference type="ARBA" id="ARBA00023239"/>
    </source>
</evidence>
<comment type="caution">
    <text evidence="12">The sequence shown here is derived from an EMBL/GenBank/DDBJ whole genome shotgun (WGS) entry which is preliminary data.</text>
</comment>
<dbReference type="Proteomes" id="UP001158045">
    <property type="component" value="Unassembled WGS sequence"/>
</dbReference>
<dbReference type="PANTHER" id="PTHR48078">
    <property type="entry name" value="THREONINE DEHYDRATASE, MITOCHONDRIAL-RELATED"/>
    <property type="match status" value="1"/>
</dbReference>
<feature type="domain" description="ACT" evidence="11">
    <location>
        <begin position="344"/>
        <end position="419"/>
    </location>
</feature>
<keyword evidence="10 12" id="KW-0456">Lyase</keyword>
<keyword evidence="13" id="KW-1185">Reference proteome</keyword>
<organism evidence="12 13">
    <name type="scientific">Fusibacter bizertensis</name>
    <dbReference type="NCBI Taxonomy" id="1488331"/>
    <lineage>
        <taxon>Bacteria</taxon>
        <taxon>Bacillati</taxon>
        <taxon>Bacillota</taxon>
        <taxon>Clostridia</taxon>
        <taxon>Eubacteriales</taxon>
        <taxon>Eubacteriales Family XII. Incertae Sedis</taxon>
        <taxon>Fusibacter</taxon>
    </lineage>
</organism>
<dbReference type="EC" id="4.3.1.19" evidence="6"/>